<feature type="domain" description="AMP-binding enzyme C-terminal" evidence="2">
    <location>
        <begin position="469"/>
        <end position="546"/>
    </location>
</feature>
<dbReference type="PROSITE" id="PS00455">
    <property type="entry name" value="AMP_BINDING"/>
    <property type="match status" value="1"/>
</dbReference>
<dbReference type="EC" id="6.2.1.-" evidence="3"/>
<reference evidence="4" key="2">
    <citation type="submission" date="2015-05" db="EMBL/GenBank/DDBJ databases">
        <title>Complete genome sequence of Corynebacterium mustelae DSM 45274, isolated from various tissues of a male ferret with lethal sepsis.</title>
        <authorList>
            <person name="Ruckert C."/>
            <person name="Albersmeier A."/>
            <person name="Winkler A."/>
            <person name="Tauch A."/>
        </authorList>
    </citation>
    <scope>NUCLEOTIDE SEQUENCE [LARGE SCALE GENOMIC DNA]</scope>
    <source>
        <strain evidence="4">DSM 45274</strain>
    </source>
</reference>
<keyword evidence="4" id="KW-1185">Reference proteome</keyword>
<dbReference type="InterPro" id="IPR045851">
    <property type="entry name" value="AMP-bd_C_sf"/>
</dbReference>
<dbReference type="RefSeq" id="WP_047261783.1">
    <property type="nucleotide sequence ID" value="NZ_CP011542.1"/>
</dbReference>
<dbReference type="Gene3D" id="3.40.50.12780">
    <property type="entry name" value="N-terminal domain of ligase-like"/>
    <property type="match status" value="1"/>
</dbReference>
<name>A0A0G3GWQ5_9CORY</name>
<dbReference type="GO" id="GO:0016877">
    <property type="term" value="F:ligase activity, forming carbon-sulfur bonds"/>
    <property type="evidence" value="ECO:0007669"/>
    <property type="project" value="UniProtKB-ARBA"/>
</dbReference>
<dbReference type="OrthoDB" id="9803968at2"/>
<protein>
    <submittedName>
        <fullName evidence="3">Acyl-CoA synthetase (AMP-forming)/AMP-acid ligase II</fullName>
        <ecNumber evidence="3">6.2.1.-</ecNumber>
    </submittedName>
</protein>
<keyword evidence="3" id="KW-0436">Ligase</keyword>
<evidence type="ECO:0000313" key="3">
    <source>
        <dbReference type="EMBL" id="AKK05606.1"/>
    </source>
</evidence>
<dbReference type="InterPro" id="IPR000873">
    <property type="entry name" value="AMP-dep_synth/lig_dom"/>
</dbReference>
<dbReference type="InterPro" id="IPR025110">
    <property type="entry name" value="AMP-bd_C"/>
</dbReference>
<dbReference type="NCBIfam" id="NF004837">
    <property type="entry name" value="PRK06187.1"/>
    <property type="match status" value="1"/>
</dbReference>
<dbReference type="PANTHER" id="PTHR43767:SF11">
    <property type="entry name" value="MEDIUM-CHAIN-FATTY-ACID--COA LIGASE"/>
    <property type="match status" value="1"/>
</dbReference>
<organism evidence="3 4">
    <name type="scientific">Corynebacterium mustelae</name>
    <dbReference type="NCBI Taxonomy" id="571915"/>
    <lineage>
        <taxon>Bacteria</taxon>
        <taxon>Bacillati</taxon>
        <taxon>Actinomycetota</taxon>
        <taxon>Actinomycetes</taxon>
        <taxon>Mycobacteriales</taxon>
        <taxon>Corynebacteriaceae</taxon>
        <taxon>Corynebacterium</taxon>
    </lineage>
</organism>
<dbReference type="PATRIC" id="fig|571915.4.peg.1348"/>
<dbReference type="InterPro" id="IPR020845">
    <property type="entry name" value="AMP-binding_CS"/>
</dbReference>
<evidence type="ECO:0000259" key="2">
    <source>
        <dbReference type="Pfam" id="PF13193"/>
    </source>
</evidence>
<accession>A0A0G3GWQ5</accession>
<reference evidence="3 4" key="1">
    <citation type="journal article" date="2015" name="Genome Announc.">
        <title>Complete Genome Sequence of the Type Strain Corynebacterium mustelae DSM 45274, Isolated from Various Tissues of a Male Ferret with Lethal Sepsis.</title>
        <authorList>
            <person name="Ruckert C."/>
            <person name="Eimer J."/>
            <person name="Winkler A."/>
            <person name="Tauch A."/>
        </authorList>
    </citation>
    <scope>NUCLEOTIDE SEQUENCE [LARGE SCALE GENOMIC DNA]</scope>
    <source>
        <strain evidence="3 4">DSM 45274</strain>
    </source>
</reference>
<dbReference type="KEGG" id="cmv:CMUST_06355"/>
<feature type="domain" description="AMP-dependent synthetase/ligase" evidence="1">
    <location>
        <begin position="34"/>
        <end position="401"/>
    </location>
</feature>
<dbReference type="STRING" id="571915.CMUST_06355"/>
<dbReference type="AlphaFoldDB" id="A0A0G3GWQ5"/>
<dbReference type="InterPro" id="IPR050237">
    <property type="entry name" value="ATP-dep_AMP-bd_enzyme"/>
</dbReference>
<dbReference type="Pfam" id="PF13193">
    <property type="entry name" value="AMP-binding_C"/>
    <property type="match status" value="1"/>
</dbReference>
<dbReference type="Gene3D" id="3.30.300.30">
    <property type="match status" value="1"/>
</dbReference>
<sequence length="579" mass="63164">MLSTMQDLPLNLSRILNHGATAFGSTKVTTWEADRLHETTFADIAARAAAFAHALNDELGITGDQRVATFMHNCSEHLEVLFAVACKGAVFNPLNKQLMNDQIAHIINHAEDKVIVADQRLAKQLGEILARGCPSVEAVVFIGRADVSGPAKFMPERVACYSYESLLDGRSTIYHWPVLAENTAAALCYSTGTTGAPKGVAYSHRSLYLQSLSLRTTDSLAISHGQSFLCCVPIYHVLSWGVPVAAFMSGAPLVFPGADVSPAGLADLIATCHPRVAHGVPTIWIQLMVHYMHNPPDRMSLQEIYAGGSAVPPILIQLWEERYGVDIVHVWGMTETSTVGTVARTPAGVSGEARQAYRISQGRFPASLEYRVVNDGEVVTATDRNQGEIQVRGNWVTGSYYHSPTTDAGGAASIFRNEPVDDAAEQFTTDGWLRTGDVGSVTSDGFLTIHDRARDVIRSGGEWIYSALLENEIMAATVVVECAVIGYPDPKWGERPLAVTVVADGISRDKETAERLRDRLRKNFPSWMLPEYWTFVDSIDKTSVGKFDKVDLRQHLADGDFDVIKLQGPGHNSAIQNVD</sequence>
<dbReference type="NCBIfam" id="NF004143">
    <property type="entry name" value="PRK05620.1"/>
    <property type="match status" value="1"/>
</dbReference>
<dbReference type="SUPFAM" id="SSF56801">
    <property type="entry name" value="Acetyl-CoA synthetase-like"/>
    <property type="match status" value="1"/>
</dbReference>
<dbReference type="PANTHER" id="PTHR43767">
    <property type="entry name" value="LONG-CHAIN-FATTY-ACID--COA LIGASE"/>
    <property type="match status" value="1"/>
</dbReference>
<dbReference type="Pfam" id="PF00501">
    <property type="entry name" value="AMP-binding"/>
    <property type="match status" value="1"/>
</dbReference>
<evidence type="ECO:0000313" key="4">
    <source>
        <dbReference type="Proteomes" id="UP000035199"/>
    </source>
</evidence>
<gene>
    <name evidence="3" type="ORF">CMUST_06355</name>
</gene>
<evidence type="ECO:0000259" key="1">
    <source>
        <dbReference type="Pfam" id="PF00501"/>
    </source>
</evidence>
<dbReference type="EMBL" id="CP011542">
    <property type="protein sequence ID" value="AKK05606.1"/>
    <property type="molecule type" value="Genomic_DNA"/>
</dbReference>
<dbReference type="InterPro" id="IPR042099">
    <property type="entry name" value="ANL_N_sf"/>
</dbReference>
<dbReference type="Proteomes" id="UP000035199">
    <property type="component" value="Chromosome"/>
</dbReference>
<proteinExistence type="predicted"/>